<dbReference type="Proteomes" id="UP000664480">
    <property type="component" value="Unassembled WGS sequence"/>
</dbReference>
<accession>A0ABS3CAS9</accession>
<reference evidence="1 2" key="1">
    <citation type="submission" date="2021-03" db="EMBL/GenBank/DDBJ databases">
        <title>novel species isolated from a fishpond in China.</title>
        <authorList>
            <person name="Lu H."/>
            <person name="Cai Z."/>
        </authorList>
    </citation>
    <scope>NUCLEOTIDE SEQUENCE [LARGE SCALE GENOMIC DNA]</scope>
    <source>
        <strain evidence="1 2">YJ13C</strain>
    </source>
</reference>
<keyword evidence="2" id="KW-1185">Reference proteome</keyword>
<dbReference type="RefSeq" id="WP_206584862.1">
    <property type="nucleotide sequence ID" value="NZ_JAFKCU010000001.1"/>
</dbReference>
<comment type="caution">
    <text evidence="1">The sequence shown here is derived from an EMBL/GenBank/DDBJ whole genome shotgun (WGS) entry which is preliminary data.</text>
</comment>
<sequence>MEQTLIFSGLPSFPGRNFWKEERTAFYLGANCSLPIYCGLLLEELGITAVDRLYPLKPKKPV</sequence>
<evidence type="ECO:0000313" key="2">
    <source>
        <dbReference type="Proteomes" id="UP000664480"/>
    </source>
</evidence>
<dbReference type="EMBL" id="JAFKCU010000001">
    <property type="protein sequence ID" value="MBN7814205.1"/>
    <property type="molecule type" value="Genomic_DNA"/>
</dbReference>
<organism evidence="1 2">
    <name type="scientific">Algoriphagus pacificus</name>
    <dbReference type="NCBI Taxonomy" id="2811234"/>
    <lineage>
        <taxon>Bacteria</taxon>
        <taxon>Pseudomonadati</taxon>
        <taxon>Bacteroidota</taxon>
        <taxon>Cytophagia</taxon>
        <taxon>Cytophagales</taxon>
        <taxon>Cyclobacteriaceae</taxon>
        <taxon>Algoriphagus</taxon>
    </lineage>
</organism>
<name>A0ABS3CAS9_9BACT</name>
<proteinExistence type="predicted"/>
<gene>
    <name evidence="1" type="ORF">J0A69_02140</name>
</gene>
<evidence type="ECO:0000313" key="1">
    <source>
        <dbReference type="EMBL" id="MBN7814205.1"/>
    </source>
</evidence>
<protein>
    <submittedName>
        <fullName evidence="1">Uncharacterized protein</fullName>
    </submittedName>
</protein>